<evidence type="ECO:0000256" key="4">
    <source>
        <dbReference type="ARBA" id="ARBA00022702"/>
    </source>
</evidence>
<feature type="chain" id="PRO_5032669926" description="Odorant-binding protein" evidence="7">
    <location>
        <begin position="24"/>
        <end position="302"/>
    </location>
</feature>
<evidence type="ECO:0000256" key="3">
    <source>
        <dbReference type="ARBA" id="ARBA00022525"/>
    </source>
</evidence>
<feature type="disulfide bond" evidence="6">
    <location>
        <begin position="93"/>
        <end position="119"/>
    </location>
</feature>
<dbReference type="Gene3D" id="1.10.2010.10">
    <property type="entry name" value="Crustacean CHH/MIH/GIH neurohormone"/>
    <property type="match status" value="2"/>
</dbReference>
<organism evidence="8 9">
    <name type="scientific">Aphidius gifuensis</name>
    <name type="common">Parasitoid wasp</name>
    <dbReference type="NCBI Taxonomy" id="684658"/>
    <lineage>
        <taxon>Eukaryota</taxon>
        <taxon>Metazoa</taxon>
        <taxon>Ecdysozoa</taxon>
        <taxon>Arthropoda</taxon>
        <taxon>Hexapoda</taxon>
        <taxon>Insecta</taxon>
        <taxon>Pterygota</taxon>
        <taxon>Neoptera</taxon>
        <taxon>Endopterygota</taxon>
        <taxon>Hymenoptera</taxon>
        <taxon>Apocrita</taxon>
        <taxon>Ichneumonoidea</taxon>
        <taxon>Braconidae</taxon>
        <taxon>Aphidiinae</taxon>
        <taxon>Aphidius</taxon>
    </lineage>
</organism>
<name>A0A835CNU1_APHGI</name>
<dbReference type="PROSITE" id="PS01250">
    <property type="entry name" value="CHH_MIH_GIH"/>
    <property type="match status" value="2"/>
</dbReference>
<keyword evidence="5 6" id="KW-1015">Disulfide bond</keyword>
<evidence type="ECO:0000256" key="2">
    <source>
        <dbReference type="ARBA" id="ARBA00005447"/>
    </source>
</evidence>
<evidence type="ECO:0000256" key="1">
    <source>
        <dbReference type="ARBA" id="ARBA00004613"/>
    </source>
</evidence>
<dbReference type="InterPro" id="IPR035957">
    <property type="entry name" value="Crust_neurohorm_sf"/>
</dbReference>
<keyword evidence="9" id="KW-1185">Reference proteome</keyword>
<comment type="subcellular location">
    <subcellularLocation>
        <location evidence="1">Secreted</location>
    </subcellularLocation>
</comment>
<dbReference type="Pfam" id="PF01147">
    <property type="entry name" value="Crust_neurohorm"/>
    <property type="match status" value="2"/>
</dbReference>
<keyword evidence="3" id="KW-0964">Secreted</keyword>
<comment type="caution">
    <text evidence="8">The sequence shown here is derived from an EMBL/GenBank/DDBJ whole genome shotgun (WGS) entry which is preliminary data.</text>
</comment>
<evidence type="ECO:0000313" key="9">
    <source>
        <dbReference type="Proteomes" id="UP000639338"/>
    </source>
</evidence>
<dbReference type="EMBL" id="JACMRX010000005">
    <property type="protein sequence ID" value="KAF7988473.1"/>
    <property type="molecule type" value="Genomic_DNA"/>
</dbReference>
<dbReference type="PRINTS" id="PR00550">
    <property type="entry name" value="HYPRGLYCEMIC"/>
</dbReference>
<dbReference type="SUPFAM" id="SSF81778">
    <property type="entry name" value="Crustacean CHH/MIH/GIH neurohormone"/>
    <property type="match status" value="2"/>
</dbReference>
<dbReference type="InterPro" id="IPR031098">
    <property type="entry name" value="Crust_neurohorm"/>
</dbReference>
<evidence type="ECO:0000256" key="5">
    <source>
        <dbReference type="ARBA" id="ARBA00023157"/>
    </source>
</evidence>
<feature type="disulfide bond" evidence="6">
    <location>
        <begin position="74"/>
        <end position="110"/>
    </location>
</feature>
<dbReference type="PANTHER" id="PTHR35981:SF2">
    <property type="entry name" value="ION TRANSPORT PEPTIDE, ISOFORM C"/>
    <property type="match status" value="1"/>
</dbReference>
<dbReference type="PANTHER" id="PTHR35981">
    <property type="entry name" value="ION TRANSPORT PEPTIDE, ISOFORM C"/>
    <property type="match status" value="1"/>
</dbReference>
<dbReference type="GO" id="GO:0007623">
    <property type="term" value="P:circadian rhythm"/>
    <property type="evidence" value="ECO:0007669"/>
    <property type="project" value="TreeGrafter"/>
</dbReference>
<dbReference type="GO" id="GO:0005184">
    <property type="term" value="F:neuropeptide hormone activity"/>
    <property type="evidence" value="ECO:0007669"/>
    <property type="project" value="InterPro"/>
</dbReference>
<reference evidence="8 9" key="1">
    <citation type="submission" date="2020-08" db="EMBL/GenBank/DDBJ databases">
        <title>Aphidius gifuensis genome sequencing and assembly.</title>
        <authorList>
            <person name="Du Z."/>
        </authorList>
    </citation>
    <scope>NUCLEOTIDE SEQUENCE [LARGE SCALE GENOMIC DNA]</scope>
    <source>
        <strain evidence="8">YNYX2018</strain>
        <tissue evidence="8">Adults</tissue>
    </source>
</reference>
<feature type="signal peptide" evidence="7">
    <location>
        <begin position="1"/>
        <end position="23"/>
    </location>
</feature>
<keyword evidence="4" id="KW-0372">Hormone</keyword>
<proteinExistence type="inferred from homology"/>
<evidence type="ECO:0000313" key="8">
    <source>
        <dbReference type="EMBL" id="KAF7988473.1"/>
    </source>
</evidence>
<evidence type="ECO:0000256" key="6">
    <source>
        <dbReference type="PIRSR" id="PIRSR631098-51"/>
    </source>
</evidence>
<feature type="disulfide bond" evidence="6">
    <location>
        <begin position="90"/>
        <end position="106"/>
    </location>
</feature>
<dbReference type="InterPro" id="IPR018251">
    <property type="entry name" value="Crust_neurhormone_CS"/>
</dbReference>
<keyword evidence="7" id="KW-0732">Signal</keyword>
<accession>A0A835CNU1</accession>
<gene>
    <name evidence="8" type="ORF">HCN44_001046</name>
</gene>
<evidence type="ECO:0008006" key="10">
    <source>
        <dbReference type="Google" id="ProtNLM"/>
    </source>
</evidence>
<dbReference type="AlphaFoldDB" id="A0A835CNU1"/>
<dbReference type="Proteomes" id="UP000639338">
    <property type="component" value="Unassembled WGS sequence"/>
</dbReference>
<protein>
    <recommendedName>
        <fullName evidence="10">Odorant-binding protein</fullName>
    </recommendedName>
</protein>
<evidence type="ECO:0000256" key="7">
    <source>
        <dbReference type="SAM" id="SignalP"/>
    </source>
</evidence>
<dbReference type="GO" id="GO:0005576">
    <property type="term" value="C:extracellular region"/>
    <property type="evidence" value="ECO:0007669"/>
    <property type="project" value="UniProtKB-SubCell"/>
</dbReference>
<dbReference type="InterPro" id="IPR001166">
    <property type="entry name" value="Hyperglycemic"/>
</dbReference>
<comment type="similarity">
    <text evidence="2">Belongs to the arthropod CHH/MIH/GIH/VIH hormone family.</text>
</comment>
<sequence length="302" mass="35801">MSKLINYLLLLSIFYCFIISVLSKNNLEYNDQNKKTTQFTPHAVPDRVDRKIAEVKAKYDRAINDYKIFQSLKCNGRFHYQVFARVDKICTDCQNVYMKHPVQSQCRNNCFENEYFVGCMETLFLNDIKDFENAKSDRSILCVNSPFSNRSIVLPPQPPKEEKQSVWDTFLKVDNKNFVNPFSKYSMASIYYNKFKTYNCAGYFDFNKFSQLEKICHDCFNLYRQSSLQKKCRNNCFENEFFDGCRESLLINETEDIKNIKKIKLLLRVDLPFVDRPLIVPPLPAEPEKSSWNKFLRHDFDF</sequence>